<dbReference type="AlphaFoldDB" id="A0A2T3A3U6"/>
<protein>
    <submittedName>
        <fullName evidence="2">Uncharacterized protein</fullName>
    </submittedName>
</protein>
<reference evidence="2 3" key="1">
    <citation type="journal article" date="2018" name="Mycol. Prog.">
        <title>Coniella lustricola, a new species from submerged detritus.</title>
        <authorList>
            <person name="Raudabaugh D.B."/>
            <person name="Iturriaga T."/>
            <person name="Carver A."/>
            <person name="Mondo S."/>
            <person name="Pangilinan J."/>
            <person name="Lipzen A."/>
            <person name="He G."/>
            <person name="Amirebrahimi M."/>
            <person name="Grigoriev I.V."/>
            <person name="Miller A.N."/>
        </authorList>
    </citation>
    <scope>NUCLEOTIDE SEQUENCE [LARGE SCALE GENOMIC DNA]</scope>
    <source>
        <strain evidence="2 3">B22-T-1</strain>
    </source>
</reference>
<dbReference type="Proteomes" id="UP000241462">
    <property type="component" value="Unassembled WGS sequence"/>
</dbReference>
<dbReference type="InParanoid" id="A0A2T3A3U6"/>
<organism evidence="2 3">
    <name type="scientific">Coniella lustricola</name>
    <dbReference type="NCBI Taxonomy" id="2025994"/>
    <lineage>
        <taxon>Eukaryota</taxon>
        <taxon>Fungi</taxon>
        <taxon>Dikarya</taxon>
        <taxon>Ascomycota</taxon>
        <taxon>Pezizomycotina</taxon>
        <taxon>Sordariomycetes</taxon>
        <taxon>Sordariomycetidae</taxon>
        <taxon>Diaporthales</taxon>
        <taxon>Schizoparmaceae</taxon>
        <taxon>Coniella</taxon>
    </lineage>
</organism>
<dbReference type="STRING" id="2025994.A0A2T3A3U6"/>
<dbReference type="EMBL" id="KZ678480">
    <property type="protein sequence ID" value="PSR82342.1"/>
    <property type="molecule type" value="Genomic_DNA"/>
</dbReference>
<feature type="compositionally biased region" description="Polar residues" evidence="1">
    <location>
        <begin position="185"/>
        <end position="198"/>
    </location>
</feature>
<proteinExistence type="predicted"/>
<evidence type="ECO:0000256" key="1">
    <source>
        <dbReference type="SAM" id="MobiDB-lite"/>
    </source>
</evidence>
<gene>
    <name evidence="2" type="ORF">BD289DRAFT_483933</name>
</gene>
<evidence type="ECO:0000313" key="2">
    <source>
        <dbReference type="EMBL" id="PSR82342.1"/>
    </source>
</evidence>
<evidence type="ECO:0000313" key="3">
    <source>
        <dbReference type="Proteomes" id="UP000241462"/>
    </source>
</evidence>
<sequence>MSSGPAPSPVLDHTSRLLRIRAHIESACRLTEALHTAQGNSLECIHASVPRAHEVLLTRTSSSSPLQAPIEFSNTSTTTTGRPSPLWEPNSVAFPGHPAFSNGSMGMSTLLGGDSPIPVANLPQQEMNLAQDPSSPVHEQHRFWAGNNASPIKNMMRPAVVLESPASEIEPATPLPISAALPRGKQSSPVYKPSHQSGASASPEYSPAPPSRGPRSLVYVPWSPHHDPGSPLSPRDLTSYVISPEYIPWTPAYEPGSPAHIPHQPRDIEAPEPALQALAPLVQDGATFDDFVRSVSIEGHGPMSALGSLSHFQWNRNSPARNMKMEKCCGTEQENHIGHSIETESVLLVDPEALHHPESVSVTENVILETEIATIAHARLPSPATAMSQADLPGVAHAVLIGTEDRTVHATMAVRAGGEETTAVDGLGAPSGVYLPFPEEAHAGRQTVIRRL</sequence>
<name>A0A2T3A3U6_9PEZI</name>
<accession>A0A2T3A3U6</accession>
<feature type="region of interest" description="Disordered" evidence="1">
    <location>
        <begin position="173"/>
        <end position="213"/>
    </location>
</feature>
<keyword evidence="3" id="KW-1185">Reference proteome</keyword>